<protein>
    <recommendedName>
        <fullName evidence="3">DDE Tnp4 domain-containing protein</fullName>
    </recommendedName>
</protein>
<gene>
    <name evidence="1" type="ORF">QJS10_CPB18g00718</name>
</gene>
<keyword evidence="2" id="KW-1185">Reference proteome</keyword>
<sequence>MQDNLEHSGENVSRWFNKVSIAICRWVPDIIRPKEPLDNIPTHIIEYGGGKCYSFFKDCVGAIDGTHVHANVPKD</sequence>
<reference evidence="1" key="1">
    <citation type="journal article" date="2023" name="Nat. Commun.">
        <title>Diploid and tetraploid genomes of Acorus and the evolution of monocots.</title>
        <authorList>
            <person name="Ma L."/>
            <person name="Liu K.W."/>
            <person name="Li Z."/>
            <person name="Hsiao Y.Y."/>
            <person name="Qi Y."/>
            <person name="Fu T."/>
            <person name="Tang G.D."/>
            <person name="Zhang D."/>
            <person name="Sun W.H."/>
            <person name="Liu D.K."/>
            <person name="Li Y."/>
            <person name="Chen G.Z."/>
            <person name="Liu X.D."/>
            <person name="Liao X.Y."/>
            <person name="Jiang Y.T."/>
            <person name="Yu X."/>
            <person name="Hao Y."/>
            <person name="Huang J."/>
            <person name="Zhao X.W."/>
            <person name="Ke S."/>
            <person name="Chen Y.Y."/>
            <person name="Wu W.L."/>
            <person name="Hsu J.L."/>
            <person name="Lin Y.F."/>
            <person name="Huang M.D."/>
            <person name="Li C.Y."/>
            <person name="Huang L."/>
            <person name="Wang Z.W."/>
            <person name="Zhao X."/>
            <person name="Zhong W.Y."/>
            <person name="Peng D.H."/>
            <person name="Ahmad S."/>
            <person name="Lan S."/>
            <person name="Zhang J.S."/>
            <person name="Tsai W.C."/>
            <person name="Van de Peer Y."/>
            <person name="Liu Z.J."/>
        </authorList>
    </citation>
    <scope>NUCLEOTIDE SEQUENCE</scope>
    <source>
        <strain evidence="1">CP</strain>
    </source>
</reference>
<organism evidence="1 2">
    <name type="scientific">Acorus calamus</name>
    <name type="common">Sweet flag</name>
    <dbReference type="NCBI Taxonomy" id="4465"/>
    <lineage>
        <taxon>Eukaryota</taxon>
        <taxon>Viridiplantae</taxon>
        <taxon>Streptophyta</taxon>
        <taxon>Embryophyta</taxon>
        <taxon>Tracheophyta</taxon>
        <taxon>Spermatophyta</taxon>
        <taxon>Magnoliopsida</taxon>
        <taxon>Liliopsida</taxon>
        <taxon>Acoraceae</taxon>
        <taxon>Acorus</taxon>
    </lineage>
</organism>
<evidence type="ECO:0000313" key="1">
    <source>
        <dbReference type="EMBL" id="KAK1290519.1"/>
    </source>
</evidence>
<evidence type="ECO:0008006" key="3">
    <source>
        <dbReference type="Google" id="ProtNLM"/>
    </source>
</evidence>
<dbReference type="AlphaFoldDB" id="A0AAV9CPI9"/>
<name>A0AAV9CPI9_ACOCL</name>
<comment type="caution">
    <text evidence="1">The sequence shown here is derived from an EMBL/GenBank/DDBJ whole genome shotgun (WGS) entry which is preliminary data.</text>
</comment>
<accession>A0AAV9CPI9</accession>
<dbReference type="Proteomes" id="UP001180020">
    <property type="component" value="Unassembled WGS sequence"/>
</dbReference>
<dbReference type="EMBL" id="JAUJYO010000018">
    <property type="protein sequence ID" value="KAK1290519.1"/>
    <property type="molecule type" value="Genomic_DNA"/>
</dbReference>
<reference evidence="1" key="2">
    <citation type="submission" date="2023-06" db="EMBL/GenBank/DDBJ databases">
        <authorList>
            <person name="Ma L."/>
            <person name="Liu K.-W."/>
            <person name="Li Z."/>
            <person name="Hsiao Y.-Y."/>
            <person name="Qi Y."/>
            <person name="Fu T."/>
            <person name="Tang G."/>
            <person name="Zhang D."/>
            <person name="Sun W.-H."/>
            <person name="Liu D.-K."/>
            <person name="Li Y."/>
            <person name="Chen G.-Z."/>
            <person name="Liu X.-D."/>
            <person name="Liao X.-Y."/>
            <person name="Jiang Y.-T."/>
            <person name="Yu X."/>
            <person name="Hao Y."/>
            <person name="Huang J."/>
            <person name="Zhao X.-W."/>
            <person name="Ke S."/>
            <person name="Chen Y.-Y."/>
            <person name="Wu W.-L."/>
            <person name="Hsu J.-L."/>
            <person name="Lin Y.-F."/>
            <person name="Huang M.-D."/>
            <person name="Li C.-Y."/>
            <person name="Huang L."/>
            <person name="Wang Z.-W."/>
            <person name="Zhao X."/>
            <person name="Zhong W.-Y."/>
            <person name="Peng D.-H."/>
            <person name="Ahmad S."/>
            <person name="Lan S."/>
            <person name="Zhang J.-S."/>
            <person name="Tsai W.-C."/>
            <person name="Van De Peer Y."/>
            <person name="Liu Z.-J."/>
        </authorList>
    </citation>
    <scope>NUCLEOTIDE SEQUENCE</scope>
    <source>
        <strain evidence="1">CP</strain>
        <tissue evidence="1">Leaves</tissue>
    </source>
</reference>
<evidence type="ECO:0000313" key="2">
    <source>
        <dbReference type="Proteomes" id="UP001180020"/>
    </source>
</evidence>
<proteinExistence type="predicted"/>